<keyword evidence="4" id="KW-1185">Reference proteome</keyword>
<dbReference type="Proteomes" id="UP000000689">
    <property type="component" value="Chromosome 9"/>
</dbReference>
<dbReference type="eggNOG" id="KOG2073">
    <property type="taxonomic scope" value="Eukaryota"/>
</dbReference>
<name>G0WGH0_NAUDC</name>
<reference evidence="3 4" key="1">
    <citation type="journal article" date="2011" name="Proc. Natl. Acad. Sci. U.S.A.">
        <title>Evolutionary erosion of yeast sex chromosomes by mating-type switching accidents.</title>
        <authorList>
            <person name="Gordon J.L."/>
            <person name="Armisen D."/>
            <person name="Proux-Wera E."/>
            <person name="Oheigeartaigh S.S."/>
            <person name="Byrne K.P."/>
            <person name="Wolfe K.H."/>
        </authorList>
    </citation>
    <scope>NUCLEOTIDE SEQUENCE [LARGE SCALE GENOMIC DNA]</scope>
    <source>
        <strain evidence="4">ATCC 10597 / BCRC 20456 / CBS 421 / NBRC 0211 / NRRL Y-12639</strain>
    </source>
</reference>
<feature type="compositionally biased region" description="Acidic residues" evidence="2">
    <location>
        <begin position="93"/>
        <end position="108"/>
    </location>
</feature>
<feature type="compositionally biased region" description="Basic and acidic residues" evidence="2">
    <location>
        <begin position="595"/>
        <end position="604"/>
    </location>
</feature>
<dbReference type="STRING" id="1071378.G0WGH0"/>
<accession>G0WGH0</accession>
<dbReference type="PANTHER" id="PTHR12634:SF14">
    <property type="entry name" value="SIT4-ASSOCIATING PROTEIN SAP155-RELATED"/>
    <property type="match status" value="1"/>
</dbReference>
<dbReference type="RefSeq" id="XP_003672124.1">
    <property type="nucleotide sequence ID" value="XM_003672076.1"/>
</dbReference>
<dbReference type="HOGENOM" id="CLU_003676_2_1_1"/>
<evidence type="ECO:0000313" key="4">
    <source>
        <dbReference type="Proteomes" id="UP000000689"/>
    </source>
</evidence>
<sequence>MSFWPFSQSTEDANINKILDEYFTLMDDLKKLNLLEENNQNTLDTGNALDRIIVRKENNYIDDNVHDTAIQSTDDGKKEERKEGEDPNSGTETETEEDEHEHDEDEDRESYTNEPKEINRKRKRRQDSKSTIPDNLQENLSIYDLDNSFLERILEEPTLLNELNRQNAALLDFICFGFYFDKFSNKLVKNIKYLIDELLSCINGLGTTGPTESTRPSSSSSSSSSSSYFLLKEHDDNSTRNPNLIVQQLEAESKETTLIERANIISEILSMDTWLITESLIKNKDYLNQIWSILENPNFENERYPLLPIYLKINENLLLTRQDQYLNFIRSKKTLADDFLNHIEIPLMLDFFLKILSTDKLESPTGILELLDDQKLIQKCLKFLDNEKYDSGIQACACDFVKAIIAISANVPLDDMSIGPNCLTRMLSCPEIVDQLLDLIINERGAALNNTITIVIELIRKNNSDYDEINLLNTSIKNNFPSNRDPIYLGYLLKKFSNRLADIFQIVIDIESDSLNNLKINQLNQSYKPLGFERIKIVELIAELLHCSNMGLMNSKRAERIANKRARVRSQLPHKLQNALQDLVIGTKNPARTSNKHENEDRKSNSSSNLIHTIDSIPTNEAEMIENVSDDSVAFDDSTDQDVIDELDETDVEDSEEIDETFDIPYINHNQNDKLRNNPTGGDLFKIKLYDLQIIPKIINLFLEYPWNNFWHNVVFDIIQQLFNGRMDFSYNSFLIYSLFNLGKTAQFVDRKNGSTKLASTNFKITRDFILRGYHDSFKFYEKWNTNLGFMGHLVLVAEEIVKFSKLYKVELISPDIQAVLQEEDWIFYIDEVLNDTRIMYSKILGGGSFIDDGNGNIVPHFPEALNEKDERLNTEVFSSETKTNDESSPNIETLEEQLILSTEFDLHSKLRDMLIERCHDEGASMSNTTASN</sequence>
<protein>
    <recommendedName>
        <fullName evidence="5">SIT4 phosphatase-associated protein</fullName>
    </recommendedName>
</protein>
<dbReference type="GO" id="GO:0019888">
    <property type="term" value="F:protein phosphatase regulator activity"/>
    <property type="evidence" value="ECO:0007669"/>
    <property type="project" value="TreeGrafter"/>
</dbReference>
<proteinExistence type="inferred from homology"/>
<dbReference type="GO" id="GO:0005634">
    <property type="term" value="C:nucleus"/>
    <property type="evidence" value="ECO:0007669"/>
    <property type="project" value="TreeGrafter"/>
</dbReference>
<feature type="region of interest" description="Disordered" evidence="2">
    <location>
        <begin position="64"/>
        <end position="132"/>
    </location>
</feature>
<dbReference type="Pfam" id="PF04499">
    <property type="entry name" value="SAPS"/>
    <property type="match status" value="1"/>
</dbReference>
<feature type="region of interest" description="Disordered" evidence="2">
    <location>
        <begin position="584"/>
        <end position="613"/>
    </location>
</feature>
<dbReference type="GO" id="GO:0008287">
    <property type="term" value="C:protein serine/threonine phosphatase complex"/>
    <property type="evidence" value="ECO:0007669"/>
    <property type="project" value="EnsemblFungi"/>
</dbReference>
<feature type="compositionally biased region" description="Basic and acidic residues" evidence="2">
    <location>
        <begin position="74"/>
        <end position="85"/>
    </location>
</feature>
<dbReference type="AlphaFoldDB" id="G0WGH0"/>
<dbReference type="GeneID" id="11493971"/>
<evidence type="ECO:0008006" key="5">
    <source>
        <dbReference type="Google" id="ProtNLM"/>
    </source>
</evidence>
<dbReference type="EMBL" id="HE580275">
    <property type="protein sequence ID" value="CCD26881.1"/>
    <property type="molecule type" value="Genomic_DNA"/>
</dbReference>
<dbReference type="OrthoDB" id="295029at2759"/>
<dbReference type="GO" id="GO:1903765">
    <property type="term" value="P:negative regulation of potassium ion export across plasma membrane"/>
    <property type="evidence" value="ECO:0007669"/>
    <property type="project" value="EnsemblFungi"/>
</dbReference>
<evidence type="ECO:0000313" key="3">
    <source>
        <dbReference type="EMBL" id="CCD26881.1"/>
    </source>
</evidence>
<dbReference type="KEGG" id="ndi:NDAI_0I03130"/>
<comment type="similarity">
    <text evidence="1">Belongs to the SAPS family.</text>
</comment>
<evidence type="ECO:0000256" key="1">
    <source>
        <dbReference type="ARBA" id="ARBA00006180"/>
    </source>
</evidence>
<gene>
    <name evidence="3" type="primary">NDAI0I03130</name>
    <name evidence="3" type="ordered locus">NDAI_0I03130</name>
</gene>
<dbReference type="InterPro" id="IPR007587">
    <property type="entry name" value="SAPS"/>
</dbReference>
<feature type="compositionally biased region" description="Basic and acidic residues" evidence="2">
    <location>
        <begin position="109"/>
        <end position="118"/>
    </location>
</feature>
<dbReference type="PANTHER" id="PTHR12634">
    <property type="entry name" value="SIT4 YEAST -ASSOCIATING PROTEIN-RELATED"/>
    <property type="match status" value="1"/>
</dbReference>
<dbReference type="OMA" id="SDYDLNC"/>
<evidence type="ECO:0000256" key="2">
    <source>
        <dbReference type="SAM" id="MobiDB-lite"/>
    </source>
</evidence>
<dbReference type="GO" id="GO:0019903">
    <property type="term" value="F:protein phosphatase binding"/>
    <property type="evidence" value="ECO:0007669"/>
    <property type="project" value="InterPro"/>
</dbReference>
<dbReference type="GO" id="GO:0005829">
    <property type="term" value="C:cytosol"/>
    <property type="evidence" value="ECO:0007669"/>
    <property type="project" value="TreeGrafter"/>
</dbReference>
<organism evidence="3 4">
    <name type="scientific">Naumovozyma dairenensis (strain ATCC 10597 / BCRC 20456 / CBS 421 / NBRC 0211 / NRRL Y-12639)</name>
    <name type="common">Saccharomyces dairenensis</name>
    <dbReference type="NCBI Taxonomy" id="1071378"/>
    <lineage>
        <taxon>Eukaryota</taxon>
        <taxon>Fungi</taxon>
        <taxon>Dikarya</taxon>
        <taxon>Ascomycota</taxon>
        <taxon>Saccharomycotina</taxon>
        <taxon>Saccharomycetes</taxon>
        <taxon>Saccharomycetales</taxon>
        <taxon>Saccharomycetaceae</taxon>
        <taxon>Naumovozyma</taxon>
    </lineage>
</organism>
<dbReference type="GO" id="GO:0000082">
    <property type="term" value="P:G1/S transition of mitotic cell cycle"/>
    <property type="evidence" value="ECO:0007669"/>
    <property type="project" value="EnsemblFungi"/>
</dbReference>